<comment type="caution">
    <text evidence="3">The sequence shown here is derived from an EMBL/GenBank/DDBJ whole genome shotgun (WGS) entry which is preliminary data.</text>
</comment>
<dbReference type="PANTHER" id="PTHR33096">
    <property type="entry name" value="CXC2 DOMAIN-CONTAINING PROTEIN"/>
    <property type="match status" value="1"/>
</dbReference>
<dbReference type="InterPro" id="IPR041457">
    <property type="entry name" value="CxC2_KDZ-assoc"/>
</dbReference>
<dbReference type="Pfam" id="PF18758">
    <property type="entry name" value="KDZ"/>
    <property type="match status" value="1"/>
</dbReference>
<dbReference type="PANTHER" id="PTHR33096:SF1">
    <property type="entry name" value="CXC1-LIKE CYSTEINE CLUSTER ASSOCIATED WITH KDZ TRANSPOSASES DOMAIN-CONTAINING PROTEIN"/>
    <property type="match status" value="1"/>
</dbReference>
<dbReference type="Proteomes" id="UP001195769">
    <property type="component" value="Unassembled WGS sequence"/>
</dbReference>
<organism evidence="3 4">
    <name type="scientific">Suillus fuscotomentosus</name>
    <dbReference type="NCBI Taxonomy" id="1912939"/>
    <lineage>
        <taxon>Eukaryota</taxon>
        <taxon>Fungi</taxon>
        <taxon>Dikarya</taxon>
        <taxon>Basidiomycota</taxon>
        <taxon>Agaricomycotina</taxon>
        <taxon>Agaricomycetes</taxon>
        <taxon>Agaricomycetidae</taxon>
        <taxon>Boletales</taxon>
        <taxon>Suillineae</taxon>
        <taxon>Suillaceae</taxon>
        <taxon>Suillus</taxon>
    </lineage>
</organism>
<evidence type="ECO:0000313" key="3">
    <source>
        <dbReference type="EMBL" id="KAG1902460.1"/>
    </source>
</evidence>
<name>A0AAD4HLV3_9AGAM</name>
<dbReference type="AlphaFoldDB" id="A0AAD4HLV3"/>
<dbReference type="EMBL" id="JABBWK010000017">
    <property type="protein sequence ID" value="KAG1902460.1"/>
    <property type="molecule type" value="Genomic_DNA"/>
</dbReference>
<gene>
    <name evidence="3" type="ORF">F5891DRAFT_978759</name>
</gene>
<dbReference type="RefSeq" id="XP_041228035.1">
    <property type="nucleotide sequence ID" value="XM_041376813.1"/>
</dbReference>
<feature type="region of interest" description="Disordered" evidence="1">
    <location>
        <begin position="181"/>
        <end position="203"/>
    </location>
</feature>
<accession>A0AAD4HLV3</accession>
<protein>
    <recommendedName>
        <fullName evidence="2">CxC2-like cysteine cluster KDZ transposase-associated domain-containing protein</fullName>
    </recommendedName>
</protein>
<keyword evidence="4" id="KW-1185">Reference proteome</keyword>
<evidence type="ECO:0000313" key="4">
    <source>
        <dbReference type="Proteomes" id="UP001195769"/>
    </source>
</evidence>
<proteinExistence type="predicted"/>
<sequence length="908" mass="102786">MARPLICKTTEAKIVAAREKRARYYANHRDSILKRRQELHSSKSKQARAEAKQSKELSKAIAKALRSSDTDSESDNESDNSSDEDENKLNDLPECLLVIKNIKDNMLKTIGDDPCVFAQGILQAYVQSMMVDDCSTKGDISIIESAMVKVQKSLDDTIAAQDQILNFCGISPEWHAADSLSLVSSSRHQENDTPRENRDEHQYKHASFEQSLSGRLSVSTAYYMVSDPSKQPQEAGTVDDTLIEEFDFSDIQADHYFSDNSEEPITWKWTAADDPLRVWYSDAKLFLEEFIRLEGHGSHTQDSCFCGSNEPSLYRCKDCHGIELVCRHNPTPPLNDDFVIVDVNGVHAIALDFCGCQTAQLHVTQLLQVRLFPATTIKPKTATTFRVLEYFQILSFKSKVSALEFYQTVARLTDNTEWHFLKQIKRSGQGHQPGTIAAMEPGACAVICPACPHPGKNLPDGWENAPPESRFLYALFLAIDANFRLARWNFSSDAVDPGLNHGYAFFVEETAYKSFLNSRRGISQERPNSVGDLQKGERYINMDYMFFSSMQSASMLQVINISYNIACQWSKNLRTCMSAFPQQHHLAHNTKTITFLVPKFHLPAHILSCQTTYSFNFIKGVGRTNGKAPECGWADINPIATSTREMGPGSRCDTLNDHFNDWNWKKVCLMGKTLACKLKAALPEVLERRRDLNDFEAALDSSQLACWKEDVVAWEAERSKPNPFELKVTRLDLEDQQRCLAFEAGKIGQHATNAQQVTLIQCINSLHQRIDTWSCVQLLYMPLSHLYKYKDTFIRGQCANTHATGIINNVDNRIDALTAKYNAARNVLVNLAPRLHKDDNWLLTFKPLDRAKDAVLLRQDNGTTVGQQTVSWIWKTRGVSDNMEFGLQDWPELEHIDGKKRCSYCMKK</sequence>
<dbReference type="Pfam" id="PF18803">
    <property type="entry name" value="CxC2"/>
    <property type="match status" value="1"/>
</dbReference>
<evidence type="ECO:0000256" key="1">
    <source>
        <dbReference type="SAM" id="MobiDB-lite"/>
    </source>
</evidence>
<feature type="region of interest" description="Disordered" evidence="1">
    <location>
        <begin position="35"/>
        <end position="88"/>
    </location>
</feature>
<dbReference type="GeneID" id="64671111"/>
<reference evidence="3" key="1">
    <citation type="journal article" date="2020" name="New Phytol.">
        <title>Comparative genomics reveals dynamic genome evolution in host specialist ectomycorrhizal fungi.</title>
        <authorList>
            <person name="Lofgren L.A."/>
            <person name="Nguyen N.H."/>
            <person name="Vilgalys R."/>
            <person name="Ruytinx J."/>
            <person name="Liao H.L."/>
            <person name="Branco S."/>
            <person name="Kuo A."/>
            <person name="LaButti K."/>
            <person name="Lipzen A."/>
            <person name="Andreopoulos W."/>
            <person name="Pangilinan J."/>
            <person name="Riley R."/>
            <person name="Hundley H."/>
            <person name="Na H."/>
            <person name="Barry K."/>
            <person name="Grigoriev I.V."/>
            <person name="Stajich J.E."/>
            <person name="Kennedy P.G."/>
        </authorList>
    </citation>
    <scope>NUCLEOTIDE SEQUENCE</scope>
    <source>
        <strain evidence="3">FC203</strain>
    </source>
</reference>
<evidence type="ECO:0000259" key="2">
    <source>
        <dbReference type="Pfam" id="PF18803"/>
    </source>
</evidence>
<dbReference type="InterPro" id="IPR040521">
    <property type="entry name" value="KDZ"/>
</dbReference>
<feature type="compositionally biased region" description="Basic and acidic residues" evidence="1">
    <location>
        <begin position="187"/>
        <end position="203"/>
    </location>
</feature>
<feature type="domain" description="CxC2-like cysteine cluster KDZ transposase-associated" evidence="2">
    <location>
        <begin position="325"/>
        <end position="417"/>
    </location>
</feature>
<feature type="compositionally biased region" description="Basic and acidic residues" evidence="1">
    <location>
        <begin position="35"/>
        <end position="58"/>
    </location>
</feature>
<feature type="compositionally biased region" description="Acidic residues" evidence="1">
    <location>
        <begin position="70"/>
        <end position="86"/>
    </location>
</feature>